<evidence type="ECO:0000256" key="18">
    <source>
        <dbReference type="ARBA" id="ARBA00023136"/>
    </source>
</evidence>
<dbReference type="GO" id="GO:0005634">
    <property type="term" value="C:nucleus"/>
    <property type="evidence" value="ECO:0007669"/>
    <property type="project" value="UniProtKB-SubCell"/>
</dbReference>
<evidence type="ECO:0000256" key="8">
    <source>
        <dbReference type="ARBA" id="ARBA00022568"/>
    </source>
</evidence>
<keyword evidence="15" id="KW-0106">Calcium</keyword>
<comment type="subcellular location">
    <subcellularLocation>
        <location evidence="2">Cell membrane</location>
        <topology evidence="2">Multi-pass membrane protein</topology>
    </subcellularLocation>
    <subcellularLocation>
        <location evidence="1">Nucleus</location>
    </subcellularLocation>
</comment>
<dbReference type="Gene3D" id="3.20.200.10">
    <property type="entry name" value="MHCK/EF2 kinase"/>
    <property type="match status" value="1"/>
</dbReference>
<dbReference type="InterPro" id="IPR004166">
    <property type="entry name" value="a-kinase_dom"/>
</dbReference>
<evidence type="ECO:0000256" key="11">
    <source>
        <dbReference type="ARBA" id="ARBA00022692"/>
    </source>
</evidence>
<evidence type="ECO:0000256" key="1">
    <source>
        <dbReference type="ARBA" id="ARBA00004123"/>
    </source>
</evidence>
<dbReference type="InterPro" id="IPR041491">
    <property type="entry name" value="TRPM_SLOG"/>
</dbReference>
<dbReference type="Pfam" id="PF25508">
    <property type="entry name" value="TRPM2"/>
    <property type="match status" value="2"/>
</dbReference>
<evidence type="ECO:0000256" key="12">
    <source>
        <dbReference type="ARBA" id="ARBA00022723"/>
    </source>
</evidence>
<keyword evidence="14" id="KW-0862">Zinc</keyword>
<keyword evidence="5" id="KW-1003">Cell membrane</keyword>
<dbReference type="InterPro" id="IPR037162">
    <property type="entry name" value="TRPM_tetra_sf"/>
</dbReference>
<keyword evidence="19" id="KW-0539">Nucleus</keyword>
<protein>
    <recommendedName>
        <fullName evidence="3">non-specific serine/threonine protein kinase</fullName>
        <ecNumber evidence="3">2.7.11.1</ecNumber>
    </recommendedName>
</protein>
<keyword evidence="20" id="KW-0407">Ion channel</keyword>
<dbReference type="GO" id="GO:0004674">
    <property type="term" value="F:protein serine/threonine kinase activity"/>
    <property type="evidence" value="ECO:0007669"/>
    <property type="project" value="UniProtKB-KW"/>
</dbReference>
<evidence type="ECO:0000256" key="10">
    <source>
        <dbReference type="ARBA" id="ARBA00022679"/>
    </source>
</evidence>
<feature type="transmembrane region" description="Helical" evidence="27">
    <location>
        <begin position="1032"/>
        <end position="1055"/>
    </location>
</feature>
<dbReference type="InterPro" id="IPR005821">
    <property type="entry name" value="Ion_trans_dom"/>
</dbReference>
<keyword evidence="10" id="KW-0808">Transferase</keyword>
<evidence type="ECO:0000256" key="5">
    <source>
        <dbReference type="ARBA" id="ARBA00022475"/>
    </source>
</evidence>
<evidence type="ECO:0000256" key="24">
    <source>
        <dbReference type="ARBA" id="ARBA00036634"/>
    </source>
</evidence>
<dbReference type="GeneTree" id="ENSGT00940000158164"/>
<dbReference type="InterPro" id="IPR057366">
    <property type="entry name" value="TRPM-like"/>
</dbReference>
<keyword evidence="13" id="KW-0418">Kinase</keyword>
<dbReference type="PANTHER" id="PTHR13800:SF15">
    <property type="entry name" value="TRANSIENT RECEPTOR POTENTIAL CATION CHANNEL SUBFAMILY M MEMBER 6"/>
    <property type="match status" value="1"/>
</dbReference>
<evidence type="ECO:0000256" key="26">
    <source>
        <dbReference type="ARBA" id="ARBA00048679"/>
    </source>
</evidence>
<dbReference type="InterPro" id="IPR032415">
    <property type="entry name" value="TRPM_tetra"/>
</dbReference>
<dbReference type="InterPro" id="IPR011009">
    <property type="entry name" value="Kinase-like_dom_sf"/>
</dbReference>
<evidence type="ECO:0000256" key="19">
    <source>
        <dbReference type="ARBA" id="ARBA00023242"/>
    </source>
</evidence>
<gene>
    <name evidence="29" type="primary">TRPM6</name>
    <name evidence="29" type="synonym">trpm6</name>
</gene>
<proteinExistence type="inferred from homology"/>
<dbReference type="PANTHER" id="PTHR13800">
    <property type="entry name" value="TRANSIENT RECEPTOR POTENTIAL CATION CHANNEL, SUBFAMILY M, MEMBER 6"/>
    <property type="match status" value="1"/>
</dbReference>
<keyword evidence="17" id="KW-0406">Ion transport</keyword>
<dbReference type="InterPro" id="IPR050927">
    <property type="entry name" value="TRPM"/>
</dbReference>
<evidence type="ECO:0000256" key="2">
    <source>
        <dbReference type="ARBA" id="ARBA00004651"/>
    </source>
</evidence>
<evidence type="ECO:0000313" key="29">
    <source>
        <dbReference type="Ensembl" id="ENSSTUP00000045231.1"/>
    </source>
</evidence>
<keyword evidence="16 27" id="KW-1133">Transmembrane helix</keyword>
<feature type="transmembrane region" description="Helical" evidence="27">
    <location>
        <begin position="1081"/>
        <end position="1100"/>
    </location>
</feature>
<dbReference type="Gene3D" id="3.30.200.20">
    <property type="entry name" value="Phosphorylase Kinase, domain 1"/>
    <property type="match status" value="1"/>
</dbReference>
<organism evidence="29 30">
    <name type="scientific">Salmo trutta</name>
    <name type="common">Brown trout</name>
    <dbReference type="NCBI Taxonomy" id="8032"/>
    <lineage>
        <taxon>Eukaryota</taxon>
        <taxon>Metazoa</taxon>
        <taxon>Chordata</taxon>
        <taxon>Craniata</taxon>
        <taxon>Vertebrata</taxon>
        <taxon>Euteleostomi</taxon>
        <taxon>Actinopterygii</taxon>
        <taxon>Neopterygii</taxon>
        <taxon>Teleostei</taxon>
        <taxon>Protacanthopterygii</taxon>
        <taxon>Salmoniformes</taxon>
        <taxon>Salmonidae</taxon>
        <taxon>Salmoninae</taxon>
        <taxon>Salmo</taxon>
    </lineage>
</organism>
<comment type="similarity">
    <text evidence="21">In the C-terminal section; belongs to the protein kinase superfamily. Alpha-type protein kinase family. ALPK subfamily.</text>
</comment>
<evidence type="ECO:0000256" key="17">
    <source>
        <dbReference type="ARBA" id="ARBA00023065"/>
    </source>
</evidence>
<sequence>HCVNLLCVVFQSRRSWIEDTFCKRECGKFIPKGLSFASIPLTPRCCCGRLVGEHTLLETGPSMSSWPGPGTGQQEEWSVECHTQTSATDAYGTIDFQDSAGRNCHAKYVRVAVDAKAEALLQLMRSEWQMERPKLLLTVHGGTENFPLPLKVRQAFSKGLITAAQSTGAWILTDGINTGVSRYVGEAVKKYGTHDLRKRNAVGVTPWGVIDNHSDLIGRDVSVVLRPYQPLGNPLSKRVCLNGLHSHFLLVDDGTLGKHGCQLGLRRKLERHIQLQKIHPRLNQGVPVVCVVVEGGPDIVSMVLEYVSSVPPMPVFVFEGSGRAADLLAFLHKQTAIDRCGALTWENHPILAHFYLYKTQITIFDSESEDQQEADCAILTATLKGTKTSPGEQLSTALAWDRADIAKKHILVYGQHWQVGSLEQAMLDALVMDRVGFVKLLIDNGMTMNRFLTVSRLEELYNTQQGPTDNFLHLLVEDVKQTHIPKGYRVSLIDVGQVIEYLIGGAYRSTYTRKHFRAHYNLLYAHCKTGRDSSGPLNKKRRCSNWLAASLLSPLSLQERSIALRDLKVAQQQSSELGDSPLFVYNFNDLFVWAVLQRRQQMALFLWQHGEEAMARATVACKLYRAMAYEFQQSNMDDTTAEQLKTYSMDFGQLAVDVLDRAFRQNERMAMKLLTSEMEAWSHFTCLQMAVSSRLRPFVSHSCTQMLLTDLWTGRLNMRKNSWFKIILSILMPPAILLLEFKSQAEMSHVPQSQEALQFGWDTGRPEAAQEGGHTVVKDGQDAEKGSAWWENCPVPEADTITPVITQCYFWTRRLYDFYTAPVVKFWFHTMSYLAFLMLFSYTVLVKMEDRPSTQEWLVIAYIISTAVEKTREVFMSVPRKPSQKLKVWFGEYWNVTDFLAIVLFLVGLGLRWDSGSYRTAGRITYCLDIIFWYVRVLDLLAVNQHAGAYLTMITKMTSNMFYIVVMMAIVLLSFGVSRKAILSPDEALSWSLLRDVVNQPYWMMFGEVYAGEIDSDTPCVPGAFLTPFLQAVYLFFQYIIMVNILIAFFNNIYFDMKSISNKLWKYNRYRYIMTYQEKPWLPPPLIILSHMTLCVTAIYRKHRGLSEQERDSCGLKLYLGQEDLKRLHEFEERCLMSYFHEKNQDVLCSQINRVRATAERAEEMGVVMGEVSDRVHFIQDTLQVLDSQLGQLQDLSALAVDTLTLLSASDSLQQEEARLGHCRPITPSRHHVPHSWTLPHGGGGSVDIMPCHTPRAYRSTPPSLLWGHTSRSQRPSLEWHTGVWGAGDHGGQGTGECCVRTPVSPCGPAGPALSAAGPRKSTWDGPWRSHLPFLHVLNRNKLCWLGLFLKNVAMLVEIDCFCFGCIQKHAIASLIPIFPVVSWSLAVGEEVSVYSLEEVEVAGPESSISSWSSQGLSAVLQPLSSEGCLDGGLRRATLVLCTWAERDVLRVGCVYVVKAIQPDVVRTWQRVFHSDTPLQLCLREIQQQRAAQKLMHVFNQVKPENMPHSPRFLDMSLLHWHSDGQWLTIERNMTGDFRKYNNNTGEEIAPCCGMEETLLAFSHWTYQYSCRELLVLDLQGVGSELTDPSVIRAEDKSDDMVFGPSNLGDAAIHSFVIKHTCNSCCENLGLAGERKDPFRPPLL</sequence>
<dbReference type="GO" id="GO:0005524">
    <property type="term" value="F:ATP binding"/>
    <property type="evidence" value="ECO:0007669"/>
    <property type="project" value="InterPro"/>
</dbReference>
<evidence type="ECO:0000256" key="22">
    <source>
        <dbReference type="ARBA" id="ARBA00034269"/>
    </source>
</evidence>
<dbReference type="EC" id="2.7.11.1" evidence="3"/>
<feature type="domain" description="Alpha-type protein kinase" evidence="28">
    <location>
        <begin position="1404"/>
        <end position="1634"/>
    </location>
</feature>
<comment type="catalytic activity">
    <reaction evidence="22">
        <text>Mg(2+)(in) = Mg(2+)(out)</text>
        <dbReference type="Rhea" id="RHEA:29827"/>
        <dbReference type="ChEBI" id="CHEBI:18420"/>
    </reaction>
</comment>
<feature type="transmembrane region" description="Helical" evidence="27">
    <location>
        <begin position="823"/>
        <end position="845"/>
    </location>
</feature>
<evidence type="ECO:0000256" key="20">
    <source>
        <dbReference type="ARBA" id="ARBA00023303"/>
    </source>
</evidence>
<evidence type="ECO:0000256" key="27">
    <source>
        <dbReference type="SAM" id="Phobius"/>
    </source>
</evidence>
<dbReference type="Gene3D" id="1.20.5.1010">
    <property type="entry name" value="TRPM, tetramerisation domain"/>
    <property type="match status" value="1"/>
</dbReference>
<dbReference type="PROSITE" id="PS51158">
    <property type="entry name" value="ALPHA_KINASE"/>
    <property type="match status" value="1"/>
</dbReference>
<dbReference type="GO" id="GO:0051262">
    <property type="term" value="P:protein tetramerization"/>
    <property type="evidence" value="ECO:0007669"/>
    <property type="project" value="InterPro"/>
</dbReference>
<comment type="catalytic activity">
    <reaction evidence="24">
        <text>Ca(2+)(in) = Ca(2+)(out)</text>
        <dbReference type="Rhea" id="RHEA:29671"/>
        <dbReference type="ChEBI" id="CHEBI:29108"/>
    </reaction>
</comment>
<dbReference type="Pfam" id="PF16519">
    <property type="entry name" value="TRPM_tetra"/>
    <property type="match status" value="1"/>
</dbReference>
<comment type="catalytic activity">
    <reaction evidence="26">
        <text>L-seryl-[protein] + ATP = O-phospho-L-seryl-[protein] + ADP + H(+)</text>
        <dbReference type="Rhea" id="RHEA:17989"/>
        <dbReference type="Rhea" id="RHEA-COMP:9863"/>
        <dbReference type="Rhea" id="RHEA-COMP:11604"/>
        <dbReference type="ChEBI" id="CHEBI:15378"/>
        <dbReference type="ChEBI" id="CHEBI:29999"/>
        <dbReference type="ChEBI" id="CHEBI:30616"/>
        <dbReference type="ChEBI" id="CHEBI:83421"/>
        <dbReference type="ChEBI" id="CHEBI:456216"/>
        <dbReference type="EC" id="2.7.11.1"/>
    </reaction>
</comment>
<evidence type="ECO:0000256" key="13">
    <source>
        <dbReference type="ARBA" id="ARBA00022777"/>
    </source>
</evidence>
<keyword evidence="4" id="KW-0813">Transport</keyword>
<dbReference type="GO" id="GO:0016324">
    <property type="term" value="C:apical plasma membrane"/>
    <property type="evidence" value="ECO:0007669"/>
    <property type="project" value="TreeGrafter"/>
</dbReference>
<evidence type="ECO:0000256" key="6">
    <source>
        <dbReference type="ARBA" id="ARBA00022527"/>
    </source>
</evidence>
<dbReference type="SMART" id="SM00811">
    <property type="entry name" value="Alpha_kinase"/>
    <property type="match status" value="1"/>
</dbReference>
<keyword evidence="7" id="KW-0597">Phosphoprotein</keyword>
<comment type="catalytic activity">
    <reaction evidence="25">
        <text>L-threonyl-[protein] + ATP = O-phospho-L-threonyl-[protein] + ADP + H(+)</text>
        <dbReference type="Rhea" id="RHEA:46608"/>
        <dbReference type="Rhea" id="RHEA-COMP:11060"/>
        <dbReference type="Rhea" id="RHEA-COMP:11605"/>
        <dbReference type="ChEBI" id="CHEBI:15378"/>
        <dbReference type="ChEBI" id="CHEBI:30013"/>
        <dbReference type="ChEBI" id="CHEBI:30616"/>
        <dbReference type="ChEBI" id="CHEBI:61977"/>
        <dbReference type="ChEBI" id="CHEBI:456216"/>
        <dbReference type="EC" id="2.7.11.1"/>
    </reaction>
</comment>
<keyword evidence="6" id="KW-0723">Serine/threonine-protein kinase</keyword>
<keyword evidence="9" id="KW-0107">Calcium channel</keyword>
<accession>A0A673ZGD4</accession>
<keyword evidence="11 27" id="KW-0812">Transmembrane</keyword>
<evidence type="ECO:0000256" key="25">
    <source>
        <dbReference type="ARBA" id="ARBA00047899"/>
    </source>
</evidence>
<dbReference type="Ensembl" id="ENSSTUT00000047197.1">
    <property type="protein sequence ID" value="ENSSTUP00000045231.1"/>
    <property type="gene ID" value="ENSSTUG00000017556.1"/>
</dbReference>
<keyword evidence="18 27" id="KW-0472">Membrane</keyword>
<dbReference type="GO" id="GO:0046872">
    <property type="term" value="F:metal ion binding"/>
    <property type="evidence" value="ECO:0007669"/>
    <property type="project" value="UniProtKB-KW"/>
</dbReference>
<evidence type="ECO:0000313" key="30">
    <source>
        <dbReference type="Proteomes" id="UP000472277"/>
    </source>
</evidence>
<dbReference type="GO" id="GO:0005262">
    <property type="term" value="F:calcium channel activity"/>
    <property type="evidence" value="ECO:0007669"/>
    <property type="project" value="UniProtKB-KW"/>
</dbReference>
<feature type="transmembrane region" description="Helical" evidence="27">
    <location>
        <begin position="893"/>
        <end position="913"/>
    </location>
</feature>
<dbReference type="Pfam" id="PF00520">
    <property type="entry name" value="Ion_trans"/>
    <property type="match status" value="1"/>
</dbReference>
<reference evidence="29" key="1">
    <citation type="submission" date="2025-08" db="UniProtKB">
        <authorList>
            <consortium name="Ensembl"/>
        </authorList>
    </citation>
    <scope>IDENTIFICATION</scope>
</reference>
<evidence type="ECO:0000256" key="7">
    <source>
        <dbReference type="ARBA" id="ARBA00022553"/>
    </source>
</evidence>
<name>A0A673ZGD4_SALTR</name>
<evidence type="ECO:0000256" key="9">
    <source>
        <dbReference type="ARBA" id="ARBA00022673"/>
    </source>
</evidence>
<dbReference type="Proteomes" id="UP000472277">
    <property type="component" value="Chromosome 27"/>
</dbReference>
<comment type="catalytic activity">
    <reaction evidence="23">
        <text>Zn(2+)(in) = Zn(2+)(out)</text>
        <dbReference type="Rhea" id="RHEA:29351"/>
        <dbReference type="ChEBI" id="CHEBI:29105"/>
    </reaction>
</comment>
<evidence type="ECO:0000256" key="4">
    <source>
        <dbReference type="ARBA" id="ARBA00022448"/>
    </source>
</evidence>
<evidence type="ECO:0000256" key="21">
    <source>
        <dbReference type="ARBA" id="ARBA00025760"/>
    </source>
</evidence>
<dbReference type="Pfam" id="PF18139">
    <property type="entry name" value="LSDAT_euk"/>
    <property type="match status" value="1"/>
</dbReference>
<feature type="transmembrane region" description="Helical" evidence="27">
    <location>
        <begin position="961"/>
        <end position="982"/>
    </location>
</feature>
<keyword evidence="12" id="KW-0479">Metal-binding</keyword>
<evidence type="ECO:0000256" key="23">
    <source>
        <dbReference type="ARBA" id="ARBA00034634"/>
    </source>
</evidence>
<evidence type="ECO:0000256" key="14">
    <source>
        <dbReference type="ARBA" id="ARBA00022833"/>
    </source>
</evidence>
<evidence type="ECO:0000256" key="3">
    <source>
        <dbReference type="ARBA" id="ARBA00012513"/>
    </source>
</evidence>
<dbReference type="Pfam" id="PF02816">
    <property type="entry name" value="Alpha_kinase"/>
    <property type="match status" value="1"/>
</dbReference>
<evidence type="ECO:0000259" key="28">
    <source>
        <dbReference type="PROSITE" id="PS51158"/>
    </source>
</evidence>
<evidence type="ECO:0000256" key="15">
    <source>
        <dbReference type="ARBA" id="ARBA00022837"/>
    </source>
</evidence>
<dbReference type="SUPFAM" id="SSF56112">
    <property type="entry name" value="Protein kinase-like (PK-like)"/>
    <property type="match status" value="1"/>
</dbReference>
<reference evidence="29" key="2">
    <citation type="submission" date="2025-09" db="UniProtKB">
        <authorList>
            <consortium name="Ensembl"/>
        </authorList>
    </citation>
    <scope>IDENTIFICATION</scope>
</reference>
<keyword evidence="8" id="KW-0109">Calcium transport</keyword>
<evidence type="ECO:0000256" key="16">
    <source>
        <dbReference type="ARBA" id="ARBA00022989"/>
    </source>
</evidence>
<keyword evidence="30" id="KW-1185">Reference proteome</keyword>